<dbReference type="OrthoDB" id="3532134at2"/>
<proteinExistence type="predicted"/>
<sequence length="255" mass="26672">MWIAVVVAVLAAAVAGAAIWWLRRGRATAEAGPGRETGPGPEAEDRQGWELGLTPEVGAAFMEGLRAWSRAGEALPAGAERGVLTTYDPPRLISLHLLADAFAARGDAALHDPEGTVAAVVERLAGSERPGVLHLRGDWLDGEVDGLDRARFAAAVREALYAEGDWAGDEAVGAMHVTVTGARPATEAATLMLDLARVLDRYREARAASPDAAAEALLREVAPALVTAGGPGLTWTKPPTEEELQAVLTGSLQPR</sequence>
<protein>
    <submittedName>
        <fullName evidence="1">Uncharacterized protein</fullName>
    </submittedName>
</protein>
<dbReference type="Proteomes" id="UP000199202">
    <property type="component" value="Unassembled WGS sequence"/>
</dbReference>
<dbReference type="AlphaFoldDB" id="A0A1G9DM27"/>
<organism evidence="1 2">
    <name type="scientific">Nonomuraea jiangxiensis</name>
    <dbReference type="NCBI Taxonomy" id="633440"/>
    <lineage>
        <taxon>Bacteria</taxon>
        <taxon>Bacillati</taxon>
        <taxon>Actinomycetota</taxon>
        <taxon>Actinomycetes</taxon>
        <taxon>Streptosporangiales</taxon>
        <taxon>Streptosporangiaceae</taxon>
        <taxon>Nonomuraea</taxon>
    </lineage>
</organism>
<reference evidence="1 2" key="1">
    <citation type="submission" date="2016-10" db="EMBL/GenBank/DDBJ databases">
        <authorList>
            <person name="de Groot N.N."/>
        </authorList>
    </citation>
    <scope>NUCLEOTIDE SEQUENCE [LARGE SCALE GENOMIC DNA]</scope>
    <source>
        <strain evidence="1 2">CGMCC 4.6533</strain>
    </source>
</reference>
<keyword evidence="2" id="KW-1185">Reference proteome</keyword>
<dbReference type="RefSeq" id="WP_143043970.1">
    <property type="nucleotide sequence ID" value="NZ_FNDJ01000017.1"/>
</dbReference>
<name>A0A1G9DM27_9ACTN</name>
<evidence type="ECO:0000313" key="2">
    <source>
        <dbReference type="Proteomes" id="UP000199202"/>
    </source>
</evidence>
<evidence type="ECO:0000313" key="1">
    <source>
        <dbReference type="EMBL" id="SDK64957.1"/>
    </source>
</evidence>
<accession>A0A1G9DM27</accession>
<dbReference type="EMBL" id="FNDJ01000017">
    <property type="protein sequence ID" value="SDK64957.1"/>
    <property type="molecule type" value="Genomic_DNA"/>
</dbReference>
<gene>
    <name evidence="1" type="ORF">SAMN05421869_117187</name>
</gene>